<evidence type="ECO:0008006" key="5">
    <source>
        <dbReference type="Google" id="ProtNLM"/>
    </source>
</evidence>
<proteinExistence type="predicted"/>
<sequence>MNKYILDLISRINDKTEERDERGGIGQHTSFNAIREAGQLNDASFLPELKDFIINSPHQEDKIAVYIILGGIIRNTNKIDDIQFLIDRIDKEDKITKHYILKQFPPIRKTLENDISTLLQCVDTNDIGEKITAIGSLFYAPHPEAEQKLIGFNVTKEEKEVLQITCAVLSDIGTMASIPFLQSIISTKKGELKKMAKYAYDRILKNIL</sequence>
<dbReference type="EMBL" id="FTNZ01000006">
    <property type="protein sequence ID" value="SIS39819.1"/>
    <property type="molecule type" value="Genomic_DNA"/>
</dbReference>
<evidence type="ECO:0000313" key="1">
    <source>
        <dbReference type="EMBL" id="AZA98278.1"/>
    </source>
</evidence>
<dbReference type="EMBL" id="CP033926">
    <property type="protein sequence ID" value="AZA98278.1"/>
    <property type="molecule type" value="Genomic_DNA"/>
</dbReference>
<dbReference type="AlphaFoldDB" id="A0A1N7IRT8"/>
<dbReference type="KEGG" id="cjt:EG359_01070"/>
<gene>
    <name evidence="1" type="ORF">EG359_01070</name>
    <name evidence="2" type="ORF">SAMN05421768_106315</name>
</gene>
<dbReference type="RefSeq" id="WP_076355855.1">
    <property type="nucleotide sequence ID" value="NZ_CP033926.1"/>
</dbReference>
<dbReference type="Proteomes" id="UP000186106">
    <property type="component" value="Unassembled WGS sequence"/>
</dbReference>
<reference evidence="2 3" key="1">
    <citation type="submission" date="2017-01" db="EMBL/GenBank/DDBJ databases">
        <authorList>
            <person name="Mah S.A."/>
            <person name="Swanson W.J."/>
            <person name="Moy G.W."/>
            <person name="Vacquier V.D."/>
        </authorList>
    </citation>
    <scope>NUCLEOTIDE SEQUENCE [LARGE SCALE GENOMIC DNA]</scope>
    <source>
        <strain evidence="2 3">DSM 16927</strain>
    </source>
</reference>
<organism evidence="2 3">
    <name type="scientific">Chryseobacterium joostei</name>
    <dbReference type="NCBI Taxonomy" id="112234"/>
    <lineage>
        <taxon>Bacteria</taxon>
        <taxon>Pseudomonadati</taxon>
        <taxon>Bacteroidota</taxon>
        <taxon>Flavobacteriia</taxon>
        <taxon>Flavobacteriales</taxon>
        <taxon>Weeksellaceae</taxon>
        <taxon>Chryseobacterium group</taxon>
        <taxon>Chryseobacterium</taxon>
    </lineage>
</organism>
<dbReference type="SUPFAM" id="SSF48371">
    <property type="entry name" value="ARM repeat"/>
    <property type="match status" value="1"/>
</dbReference>
<evidence type="ECO:0000313" key="2">
    <source>
        <dbReference type="EMBL" id="SIS39819.1"/>
    </source>
</evidence>
<dbReference type="STRING" id="112234.SAMN05421768_106315"/>
<reference evidence="1 4" key="2">
    <citation type="submission" date="2018-11" db="EMBL/GenBank/DDBJ databases">
        <title>Proposal to divide the Flavobacteriaceae and reorganize its genera based on Amino Acid Identity values calculated from whole genome sequences.</title>
        <authorList>
            <person name="Nicholson A.C."/>
            <person name="Gulvik C.A."/>
            <person name="Whitney A.M."/>
            <person name="Humrighouse B.W."/>
            <person name="Bell M."/>
            <person name="Holmes B."/>
            <person name="Steigerwalt A.G."/>
            <person name="Villarma A."/>
            <person name="Sheth M."/>
            <person name="Batra D."/>
            <person name="Pryor J."/>
            <person name="Bernardet J.-F."/>
            <person name="Hugo C."/>
            <person name="Kampfer P."/>
            <person name="Newman J."/>
            <person name="McQuiston J.R."/>
        </authorList>
    </citation>
    <scope>NUCLEOTIDE SEQUENCE [LARGE SCALE GENOMIC DNA]</scope>
    <source>
        <strain evidence="1 4">DSM 16927</strain>
    </source>
</reference>
<evidence type="ECO:0000313" key="3">
    <source>
        <dbReference type="Proteomes" id="UP000186106"/>
    </source>
</evidence>
<protein>
    <recommendedName>
        <fullName evidence="5">HEAT repeat domain-containing protein</fullName>
    </recommendedName>
</protein>
<dbReference type="InterPro" id="IPR016024">
    <property type="entry name" value="ARM-type_fold"/>
</dbReference>
<keyword evidence="4" id="KW-1185">Reference proteome</keyword>
<dbReference type="Proteomes" id="UP000279541">
    <property type="component" value="Chromosome"/>
</dbReference>
<accession>A0A1N7IRT8</accession>
<evidence type="ECO:0000313" key="4">
    <source>
        <dbReference type="Proteomes" id="UP000279541"/>
    </source>
</evidence>
<name>A0A1N7IRT8_9FLAO</name>